<dbReference type="OrthoDB" id="420668at2759"/>
<sequence length="221" mass="24122">QEQCFQGIDTSELSESQWFEACAGKLGIAPERDANLLSNSHKEEPRPCDSVHATFHPFPYWPTHVLCLKQTGYYWVSPPPTSTSTTSQTRTTSTSTSITSTSSTRTSTSVTSTSSTHTTITTTLPFVTNSSIFAFEGEEEAQELPPWFVGWENYKDGYPLAIMMATTGLSLLLVLGLGCNFVVLSVRKRVSAPNENRGTAVSTLTPPPTGQSNTLREDSLE</sequence>
<feature type="non-terminal residue" evidence="3">
    <location>
        <position position="221"/>
    </location>
</feature>
<gene>
    <name evidence="3" type="ORF">PGLA1383_LOCUS23716</name>
</gene>
<dbReference type="AlphaFoldDB" id="A0A813EXV5"/>
<accession>A0A813EXV5</accession>
<name>A0A813EXV5_POLGL</name>
<feature type="non-terminal residue" evidence="3">
    <location>
        <position position="1"/>
    </location>
</feature>
<feature type="compositionally biased region" description="Polar residues" evidence="1">
    <location>
        <begin position="194"/>
        <end position="214"/>
    </location>
</feature>
<evidence type="ECO:0000313" key="3">
    <source>
        <dbReference type="EMBL" id="CAE8605607.1"/>
    </source>
</evidence>
<evidence type="ECO:0000256" key="1">
    <source>
        <dbReference type="SAM" id="MobiDB-lite"/>
    </source>
</evidence>
<comment type="caution">
    <text evidence="3">The sequence shown here is derived from an EMBL/GenBank/DDBJ whole genome shotgun (WGS) entry which is preliminary data.</text>
</comment>
<dbReference type="EMBL" id="CAJNNV010018063">
    <property type="protein sequence ID" value="CAE8605607.1"/>
    <property type="molecule type" value="Genomic_DNA"/>
</dbReference>
<keyword evidence="2" id="KW-0812">Transmembrane</keyword>
<keyword evidence="4" id="KW-1185">Reference proteome</keyword>
<protein>
    <submittedName>
        <fullName evidence="3">Uncharacterized protein</fullName>
    </submittedName>
</protein>
<feature type="region of interest" description="Disordered" evidence="1">
    <location>
        <begin position="194"/>
        <end position="221"/>
    </location>
</feature>
<evidence type="ECO:0000256" key="2">
    <source>
        <dbReference type="SAM" id="Phobius"/>
    </source>
</evidence>
<keyword evidence="2" id="KW-0472">Membrane</keyword>
<feature type="region of interest" description="Disordered" evidence="1">
    <location>
        <begin position="80"/>
        <end position="113"/>
    </location>
</feature>
<organism evidence="3 4">
    <name type="scientific">Polarella glacialis</name>
    <name type="common">Dinoflagellate</name>
    <dbReference type="NCBI Taxonomy" id="89957"/>
    <lineage>
        <taxon>Eukaryota</taxon>
        <taxon>Sar</taxon>
        <taxon>Alveolata</taxon>
        <taxon>Dinophyceae</taxon>
        <taxon>Suessiales</taxon>
        <taxon>Suessiaceae</taxon>
        <taxon>Polarella</taxon>
    </lineage>
</organism>
<feature type="compositionally biased region" description="Low complexity" evidence="1">
    <location>
        <begin position="82"/>
        <end position="113"/>
    </location>
</feature>
<proteinExistence type="predicted"/>
<keyword evidence="2" id="KW-1133">Transmembrane helix</keyword>
<dbReference type="Proteomes" id="UP000654075">
    <property type="component" value="Unassembled WGS sequence"/>
</dbReference>
<reference evidence="3" key="1">
    <citation type="submission" date="2021-02" db="EMBL/GenBank/DDBJ databases">
        <authorList>
            <person name="Dougan E. K."/>
            <person name="Rhodes N."/>
            <person name="Thang M."/>
            <person name="Chan C."/>
        </authorList>
    </citation>
    <scope>NUCLEOTIDE SEQUENCE</scope>
</reference>
<feature type="transmembrane region" description="Helical" evidence="2">
    <location>
        <begin position="160"/>
        <end position="184"/>
    </location>
</feature>
<evidence type="ECO:0000313" key="4">
    <source>
        <dbReference type="Proteomes" id="UP000654075"/>
    </source>
</evidence>